<gene>
    <name evidence="1" type="ORF">MTP16_17075</name>
</gene>
<dbReference type="EMBL" id="CP094534">
    <property type="protein sequence ID" value="UOE32835.1"/>
    <property type="molecule type" value="Genomic_DNA"/>
</dbReference>
<sequence length="158" mass="17891">MPINNLIRKRIREYYALRDAKAIKAFELAAIDEFLTWSNITWCRMMFFYANNEVNRQRGRVGRLSGFRIATRNLDLVPANDLPRGRNPNASSIRYYDVTRAGATVANGISSGGLNGKVTGNSPQPGQWRSFRAGEITIVVEVWSFERQKFGPISDFNA</sequence>
<evidence type="ECO:0000313" key="1">
    <source>
        <dbReference type="EMBL" id="UOE32835.1"/>
    </source>
</evidence>
<dbReference type="Proteomes" id="UP000831390">
    <property type="component" value="Chromosome"/>
</dbReference>
<keyword evidence="2" id="KW-1185">Reference proteome</keyword>
<name>A0ABY4B1H0_9BACT</name>
<evidence type="ECO:0000313" key="2">
    <source>
        <dbReference type="Proteomes" id="UP000831390"/>
    </source>
</evidence>
<reference evidence="1 2" key="1">
    <citation type="submission" date="2022-03" db="EMBL/GenBank/DDBJ databases">
        <title>Hymenobactersp. isolated from the air.</title>
        <authorList>
            <person name="Won M."/>
            <person name="Kwon S.-W."/>
        </authorList>
    </citation>
    <scope>NUCLEOTIDE SEQUENCE [LARGE SCALE GENOMIC DNA]</scope>
    <source>
        <strain evidence="1 2">KACC 22596</strain>
    </source>
</reference>
<accession>A0ABY4B1H0</accession>
<organism evidence="1 2">
    <name type="scientific">Hymenobacter monticola</name>
    <dbReference type="NCBI Taxonomy" id="1705399"/>
    <lineage>
        <taxon>Bacteria</taxon>
        <taxon>Pseudomonadati</taxon>
        <taxon>Bacteroidota</taxon>
        <taxon>Cytophagia</taxon>
        <taxon>Cytophagales</taxon>
        <taxon>Hymenobacteraceae</taxon>
        <taxon>Hymenobacter</taxon>
    </lineage>
</organism>
<proteinExistence type="predicted"/>
<protein>
    <submittedName>
        <fullName evidence="1">Uncharacterized protein</fullName>
    </submittedName>
</protein>
<dbReference type="RefSeq" id="WP_243512094.1">
    <property type="nucleotide sequence ID" value="NZ_CP094534.1"/>
</dbReference>